<feature type="transmembrane region" description="Helical" evidence="1">
    <location>
        <begin position="15"/>
        <end position="38"/>
    </location>
</feature>
<keyword evidence="1" id="KW-0472">Membrane</keyword>
<accession>A0A023G0S8</accession>
<proteinExistence type="evidence at transcript level"/>
<evidence type="ECO:0000313" key="2">
    <source>
        <dbReference type="EMBL" id="JAC26465.1"/>
    </source>
</evidence>
<dbReference type="AlphaFoldDB" id="A0A023G0S8"/>
<reference evidence="2" key="1">
    <citation type="submission" date="2014-03" db="EMBL/GenBank/DDBJ databases">
        <title>The sialotranscriptome of Amblyomma triste, Amblyomma parvum and Amblyomma cajennense ticks, uncovered by 454-based RNA-seq.</title>
        <authorList>
            <person name="Garcia G.R."/>
            <person name="Gardinassi L.G."/>
            <person name="Ribeiro J.M."/>
            <person name="Anatrielo E."/>
            <person name="Ferreira B.R."/>
            <person name="Moreira H.N."/>
            <person name="Mafra C."/>
            <person name="Olegario M.M."/>
            <person name="Szabo P.J."/>
            <person name="Miranda-Santos I.K."/>
            <person name="Maruyama S.R."/>
        </authorList>
    </citation>
    <scope>NUCLEOTIDE SEQUENCE</scope>
    <source>
        <strain evidence="2">Araguapaz</strain>
        <tissue evidence="2">Salivary glands</tissue>
    </source>
</reference>
<dbReference type="EMBL" id="GBBL01000854">
    <property type="protein sequence ID" value="JAC26466.1"/>
    <property type="molecule type" value="mRNA"/>
</dbReference>
<dbReference type="PANTHER" id="PTHR14256:SF1">
    <property type="entry name" value="GEO09626P1"/>
    <property type="match status" value="1"/>
</dbReference>
<dbReference type="InterPro" id="IPR010530">
    <property type="entry name" value="B12D"/>
</dbReference>
<organism evidence="2">
    <name type="scientific">Amblyomma parvum</name>
    <name type="common">South American tick</name>
    <dbReference type="NCBI Taxonomy" id="251391"/>
    <lineage>
        <taxon>Eukaryota</taxon>
        <taxon>Metazoa</taxon>
        <taxon>Ecdysozoa</taxon>
        <taxon>Arthropoda</taxon>
        <taxon>Chelicerata</taxon>
        <taxon>Arachnida</taxon>
        <taxon>Acari</taxon>
        <taxon>Parasitiformes</taxon>
        <taxon>Ixodida</taxon>
        <taxon>Ixodoidea</taxon>
        <taxon>Ixodidae</taxon>
        <taxon>Amblyomminae</taxon>
        <taxon>Amblyomma</taxon>
    </lineage>
</organism>
<dbReference type="EMBL" id="GBBL01000855">
    <property type="protein sequence ID" value="JAC26465.1"/>
    <property type="molecule type" value="mRNA"/>
</dbReference>
<sequence length="81" mass="9350">MRSFSLQGMRKHPALIPLVVIVGVGMAGAGFYTARLALRSPEVSWNKKTNPEPWQEFQNKQYKFYSTKDYSAVPRDQRPEF</sequence>
<keyword evidence="1" id="KW-1133">Transmembrane helix</keyword>
<evidence type="ECO:0000256" key="1">
    <source>
        <dbReference type="SAM" id="Phobius"/>
    </source>
</evidence>
<dbReference type="Pfam" id="PF06522">
    <property type="entry name" value="B12D"/>
    <property type="match status" value="1"/>
</dbReference>
<keyword evidence="1" id="KW-0812">Transmembrane</keyword>
<protein>
    <submittedName>
        <fullName evidence="2">Putative nadh dehydrogenase</fullName>
    </submittedName>
</protein>
<dbReference type="PANTHER" id="PTHR14256">
    <property type="entry name" value="NADH-UBIQUINONE OXIDOREDUCTASE MLRQ SUBUNIT"/>
    <property type="match status" value="1"/>
</dbReference>
<name>A0A023G0S8_AMBPA</name>